<dbReference type="Proteomes" id="UP000183015">
    <property type="component" value="Unassembled WGS sequence"/>
</dbReference>
<dbReference type="CDD" id="cd01908">
    <property type="entry name" value="YafJ"/>
    <property type="match status" value="1"/>
</dbReference>
<feature type="compositionally biased region" description="Basic and acidic residues" evidence="4">
    <location>
        <begin position="307"/>
        <end position="323"/>
    </location>
</feature>
<comment type="pathway">
    <text evidence="3">Amino-acid biosynthesis; ergothioneine biosynthesis.</text>
</comment>
<keyword evidence="2 6" id="KW-0808">Transferase</keyword>
<evidence type="ECO:0000256" key="3">
    <source>
        <dbReference type="HAMAP-Rule" id="MF_02036"/>
    </source>
</evidence>
<proteinExistence type="inferred from homology"/>
<protein>
    <recommendedName>
        <fullName evidence="3">Gamma-glutamyl-hercynylcysteine sulfoxide hydrolase</fullName>
        <ecNumber evidence="3">3.5.1.118</ecNumber>
    </recommendedName>
    <alternativeName>
        <fullName evidence="3">Gamma-glutamyl hercynylcysteine S-oxide hydrolase</fullName>
    </alternativeName>
</protein>
<dbReference type="eggNOG" id="COG0121">
    <property type="taxonomic scope" value="Bacteria"/>
</dbReference>
<dbReference type="EMBL" id="FOAZ01000011">
    <property type="protein sequence ID" value="SEL65817.1"/>
    <property type="molecule type" value="Genomic_DNA"/>
</dbReference>
<gene>
    <name evidence="3" type="primary">egtC</name>
    <name evidence="6" type="ORF">SAMN05414137_11173</name>
</gene>
<dbReference type="GO" id="GO:0052699">
    <property type="term" value="P:ergothioneine biosynthetic process"/>
    <property type="evidence" value="ECO:0007669"/>
    <property type="project" value="UniProtKB-UniRule"/>
</dbReference>
<dbReference type="OrthoDB" id="5289726at2"/>
<reference evidence="7" key="1">
    <citation type="submission" date="2016-10" db="EMBL/GenBank/DDBJ databases">
        <authorList>
            <person name="Varghese N."/>
        </authorList>
    </citation>
    <scope>NUCLEOTIDE SEQUENCE [LARGE SCALE GENOMIC DNA]</scope>
    <source>
        <strain evidence="7">DSM 45096 / BCRC 16803 / CGMCC 4.1857 / CIP 109030 / JCM 12277 / KCTC 19219 / NBRC 100920 / 33214</strain>
    </source>
</reference>
<dbReference type="PROSITE" id="PS51278">
    <property type="entry name" value="GATASE_TYPE_2"/>
    <property type="match status" value="1"/>
</dbReference>
<accession>A0A1H7S2N2</accession>
<evidence type="ECO:0000256" key="4">
    <source>
        <dbReference type="SAM" id="MobiDB-lite"/>
    </source>
</evidence>
<dbReference type="EC" id="3.5.1.118" evidence="3"/>
<dbReference type="InterPro" id="IPR032889">
    <property type="entry name" value="EgtC_Actinobacteria"/>
</dbReference>
<dbReference type="Pfam" id="PF10017">
    <property type="entry name" value="Methyltransf_33"/>
    <property type="match status" value="1"/>
</dbReference>
<dbReference type="STRING" id="235985.SAMN05414137_11173"/>
<evidence type="ECO:0000313" key="7">
    <source>
        <dbReference type="Proteomes" id="UP000183015"/>
    </source>
</evidence>
<feature type="region of interest" description="Disordered" evidence="4">
    <location>
        <begin position="276"/>
        <end position="327"/>
    </location>
</feature>
<organism evidence="6 7">
    <name type="scientific">Streptacidiphilus jiangxiensis</name>
    <dbReference type="NCBI Taxonomy" id="235985"/>
    <lineage>
        <taxon>Bacteria</taxon>
        <taxon>Bacillati</taxon>
        <taxon>Actinomycetota</taxon>
        <taxon>Actinomycetes</taxon>
        <taxon>Kitasatosporales</taxon>
        <taxon>Streptomycetaceae</taxon>
        <taxon>Streptacidiphilus</taxon>
    </lineage>
</organism>
<keyword evidence="1 6" id="KW-0489">Methyltransferase</keyword>
<dbReference type="InterPro" id="IPR017932">
    <property type="entry name" value="GATase_2_dom"/>
</dbReference>
<keyword evidence="7" id="KW-1185">Reference proteome</keyword>
<dbReference type="AlphaFoldDB" id="A0A1H7S2N2"/>
<dbReference type="InterPro" id="IPR029055">
    <property type="entry name" value="Ntn_hydrolases_N"/>
</dbReference>
<dbReference type="Gene3D" id="3.60.20.10">
    <property type="entry name" value="Glutamine Phosphoribosylpyrophosphate, subunit 1, domain 1"/>
    <property type="match status" value="1"/>
</dbReference>
<dbReference type="GO" id="GO:0008168">
    <property type="term" value="F:methyltransferase activity"/>
    <property type="evidence" value="ECO:0007669"/>
    <property type="project" value="UniProtKB-KW"/>
</dbReference>
<comment type="function">
    <text evidence="3">Catalyzes the hydrolysis of the gamma-glutamyl amide bond of hercynyl-gamma-L-glutamyl-L-cysteine sulfoxide to produce hercynylcysteine sulfoxide, a step in the biosynthesis pathway of ergothioneine.</text>
</comment>
<evidence type="ECO:0000313" key="6">
    <source>
        <dbReference type="EMBL" id="SEL65817.1"/>
    </source>
</evidence>
<dbReference type="GO" id="GO:0016811">
    <property type="term" value="F:hydrolase activity, acting on carbon-nitrogen (but not peptide) bonds, in linear amides"/>
    <property type="evidence" value="ECO:0007669"/>
    <property type="project" value="UniProtKB-UniRule"/>
</dbReference>
<dbReference type="SUPFAM" id="SSF53335">
    <property type="entry name" value="S-adenosyl-L-methionine-dependent methyltransferases"/>
    <property type="match status" value="1"/>
</dbReference>
<dbReference type="PANTHER" id="PTHR43397:SF1">
    <property type="entry name" value="ERGOTHIONEINE BIOSYNTHESIS PROTEIN 1"/>
    <property type="match status" value="1"/>
</dbReference>
<keyword evidence="3" id="KW-0315">Glutamine amidotransferase</keyword>
<comment type="catalytic activity">
    <reaction evidence="3">
        <text>gamma-L-glutamyl-hercynylcysteine S-oxide + H2O = S-(hercyn-2-yl)-L-cysteine S-oxide + L-glutamate</text>
        <dbReference type="Rhea" id="RHEA:42684"/>
        <dbReference type="ChEBI" id="CHEBI:15377"/>
        <dbReference type="ChEBI" id="CHEBI:29985"/>
        <dbReference type="ChEBI" id="CHEBI:82703"/>
        <dbReference type="ChEBI" id="CHEBI:82706"/>
        <dbReference type="EC" id="3.5.1.118"/>
    </reaction>
</comment>
<feature type="domain" description="Glutamine amidotransferase type-2" evidence="5">
    <location>
        <begin position="2"/>
        <end position="272"/>
    </location>
</feature>
<dbReference type="PANTHER" id="PTHR43397">
    <property type="entry name" value="ERGOTHIONEINE BIOSYNTHESIS PROTEIN 1"/>
    <property type="match status" value="1"/>
</dbReference>
<dbReference type="InterPro" id="IPR051128">
    <property type="entry name" value="EgtD_Methyltrsf_superfamily"/>
</dbReference>
<sequence length="654" mass="71483">MCRHLAYLGPVRPLADIVLQPARGLYEQSWSPRRQRYGTVNADGFGLGWYPEPVVTSPATSLAASLAGDDEQPEAPEPARYRRAVPIWADPNLPELARAVRTGALLAAVRSATAGTTQDESAAAPFRDGRRLFSHNGAVADWTRLPAALAAAQGPGADAPLDSAALLALDARSDSALLWAMLARRLRRGEPAAGALAALVRQVASVRPDARLNLLLTDGATIAATRYGDTLWYRHAPGRVLVASEPDEEPGTDTTGTWQEVPDHSLLLATRAGVHLVPLRPPTDPADSLSQRRSSRLSPSSPRSSRRHDSSRLPADRGTEPERSTMITQRPFFTLDDRLPADHLAKALRQDVVSGLTADPKTLPPKWFYDAHGSELFEQITRLAEYYPTRAEQEILTRRAPEIAALTRAGTLFELGSGSSRKTRLLLDALTAAGTLSCYAPLDVSPSALEQAGTALVRDYPGLRVAATVTDFESDLTLPPDAPGPRLVAFLGSTIGNLDEAQRQAFYRSLRLTLSADDVLLLGADLVKDREVLIRAYDDSQGVTAEFNKNVLNVLDRELDADFDVDAFAHVARWNEEHERIEMHLRSLREQTVKIPALDLSVDFAADEHLRTEISCKFRRASLTEELATGGFTVRHWWTDDAERFALLLAVPSR</sequence>
<dbReference type="NCBIfam" id="TIGR03438">
    <property type="entry name" value="egtD_ergothio"/>
    <property type="match status" value="1"/>
</dbReference>
<dbReference type="SUPFAM" id="SSF56235">
    <property type="entry name" value="N-terminal nucleophile aminohydrolases (Ntn hydrolases)"/>
    <property type="match status" value="1"/>
</dbReference>
<feature type="compositionally biased region" description="Low complexity" evidence="4">
    <location>
        <begin position="288"/>
        <end position="303"/>
    </location>
</feature>
<dbReference type="UniPathway" id="UPA01014"/>
<evidence type="ECO:0000259" key="5">
    <source>
        <dbReference type="PROSITE" id="PS51278"/>
    </source>
</evidence>
<dbReference type="InterPro" id="IPR035094">
    <property type="entry name" value="EgtD"/>
</dbReference>
<dbReference type="HAMAP" id="MF_02036">
    <property type="entry name" value="EgtC"/>
    <property type="match status" value="1"/>
</dbReference>
<dbReference type="eggNOG" id="COG4301">
    <property type="taxonomic scope" value="Bacteria"/>
</dbReference>
<evidence type="ECO:0000256" key="1">
    <source>
        <dbReference type="ARBA" id="ARBA00022603"/>
    </source>
</evidence>
<name>A0A1H7S2N2_STRJI</name>
<keyword evidence="3" id="KW-0378">Hydrolase</keyword>
<dbReference type="Gene3D" id="3.40.50.150">
    <property type="entry name" value="Vaccinia Virus protein VP39"/>
    <property type="match status" value="1"/>
</dbReference>
<evidence type="ECO:0000256" key="2">
    <source>
        <dbReference type="ARBA" id="ARBA00022679"/>
    </source>
</evidence>
<dbReference type="InterPro" id="IPR019257">
    <property type="entry name" value="MeTrfase_dom"/>
</dbReference>
<dbReference type="InterPro" id="IPR029063">
    <property type="entry name" value="SAM-dependent_MTases_sf"/>
</dbReference>
<dbReference type="GO" id="GO:0032259">
    <property type="term" value="P:methylation"/>
    <property type="evidence" value="ECO:0007669"/>
    <property type="project" value="UniProtKB-KW"/>
</dbReference>